<dbReference type="AlphaFoldDB" id="M0HL74"/>
<protein>
    <submittedName>
        <fullName evidence="1">CRISPR-associated protein, Csh2 family</fullName>
    </submittedName>
</protein>
<dbReference type="NCBIfam" id="TIGR01595">
    <property type="entry name" value="cas_CT1132"/>
    <property type="match status" value="1"/>
</dbReference>
<dbReference type="InterPro" id="IPR006482">
    <property type="entry name" value="Cas7_Csh2/Csh2"/>
</dbReference>
<sequence>MSNEIETVSNRSEIVYLYDAVDANPNGDPLTEENRPRVDDYTEEAIVTDVRLKRYVRDYLDRQGETIFVKKSGSGQRDDKGDRYQTILENAGLDEGYTDEELEAAFLDEVTDIRLFGDSMAFDDSPVDGSYTGPVQFGFGRSMHPVHETTHGKTSVLSADSEEGGAGGNMFSEHRLAYALIRFHGVIDEHAATDTRLTEADVESLEDALWQGLRSQTNTSSKRGHEPRLLLRVEYDEDAYHSGDLHRTIDLNPRVEGPKAMRDISDLDLVIDDLVATLADDADDIATVVVRASRRLQIQFDGEHGEAEILEKALGEAVGSDSVTITYE</sequence>
<reference evidence="1 2" key="1">
    <citation type="journal article" date="2014" name="PLoS Genet.">
        <title>Phylogenetically driven sequencing of extremely halophilic archaea reveals strategies for static and dynamic osmo-response.</title>
        <authorList>
            <person name="Becker E.A."/>
            <person name="Seitzer P.M."/>
            <person name="Tritt A."/>
            <person name="Larsen D."/>
            <person name="Krusor M."/>
            <person name="Yao A.I."/>
            <person name="Wu D."/>
            <person name="Madern D."/>
            <person name="Eisen J.A."/>
            <person name="Darling A.E."/>
            <person name="Facciotti M.T."/>
        </authorList>
    </citation>
    <scope>NUCLEOTIDE SEQUENCE [LARGE SCALE GENOMIC DNA]</scope>
    <source>
        <strain evidence="2">ATCC 33959 / DSM 4427 / JCM 8863 / NBRC 102184 / NCIMB 2188 / Ma 2.38</strain>
    </source>
</reference>
<accession>M0HL74</accession>
<dbReference type="Pfam" id="PF05107">
    <property type="entry name" value="Cas_Cas7"/>
    <property type="match status" value="1"/>
</dbReference>
<dbReference type="Proteomes" id="UP000011571">
    <property type="component" value="Unassembled WGS sequence"/>
</dbReference>
<evidence type="ECO:0000313" key="2">
    <source>
        <dbReference type="Proteomes" id="UP000011571"/>
    </source>
</evidence>
<dbReference type="RefSeq" id="WP_004972494.1">
    <property type="nucleotide sequence ID" value="NZ_AOLJ01000009.1"/>
</dbReference>
<dbReference type="NCBIfam" id="TIGR02590">
    <property type="entry name" value="cas_Csh2"/>
    <property type="match status" value="1"/>
</dbReference>
<organism evidence="1 2">
    <name type="scientific">Haloferax gibbonsii (strain ATCC 33959 / DSM 4427 / JCM 8863 / NBRC 102184 / NCIMB 2188 / Ma 2.38)</name>
    <dbReference type="NCBI Taxonomy" id="1227459"/>
    <lineage>
        <taxon>Archaea</taxon>
        <taxon>Methanobacteriati</taxon>
        <taxon>Methanobacteriota</taxon>
        <taxon>Stenosarchaea group</taxon>
        <taxon>Halobacteria</taxon>
        <taxon>Halobacteriales</taxon>
        <taxon>Haloferacaceae</taxon>
        <taxon>Haloferax</taxon>
    </lineage>
</organism>
<proteinExistence type="predicted"/>
<dbReference type="InterPro" id="IPR013419">
    <property type="entry name" value="CRISPR-assoc_prot_Cas7/Csh2"/>
</dbReference>
<keyword evidence="2" id="KW-1185">Reference proteome</keyword>
<dbReference type="GO" id="GO:0043571">
    <property type="term" value="P:maintenance of CRISPR repeat elements"/>
    <property type="evidence" value="ECO:0007669"/>
    <property type="project" value="InterPro"/>
</dbReference>
<evidence type="ECO:0000313" key="1">
    <source>
        <dbReference type="EMBL" id="ELZ84467.1"/>
    </source>
</evidence>
<dbReference type="EMBL" id="AOLJ01000009">
    <property type="protein sequence ID" value="ELZ84467.1"/>
    <property type="molecule type" value="Genomic_DNA"/>
</dbReference>
<name>M0HL74_HALGM</name>
<dbReference type="PATRIC" id="fig|1227459.3.peg.536"/>
<comment type="caution">
    <text evidence="1">The sequence shown here is derived from an EMBL/GenBank/DDBJ whole genome shotgun (WGS) entry which is preliminary data.</text>
</comment>
<gene>
    <name evidence="1" type="ORF">C454_02942</name>
</gene>